<accession>A0A0C9ZZR9</accession>
<proteinExistence type="predicted"/>
<dbReference type="OrthoDB" id="2693063at2759"/>
<dbReference type="AlphaFoldDB" id="A0A0C9ZZR9"/>
<name>A0A0C9ZZR9_9AGAM</name>
<feature type="region of interest" description="Disordered" evidence="1">
    <location>
        <begin position="114"/>
        <end position="139"/>
    </location>
</feature>
<sequence length="139" mass="14687">MSSSAHSNSKFSLITDKVCRLITRSNKLKVGDPAAKSLAHEIAMALATAFTQHGNATTLFSPLLLSCATELRDKSGPNGRLVTLPDWKAISEVDPRIKSHPLFPKIVGYHQATSPIATPAAPQPPSPLTPTPAAPTPNS</sequence>
<dbReference type="Proteomes" id="UP000054485">
    <property type="component" value="Unassembled WGS sequence"/>
</dbReference>
<keyword evidence="3" id="KW-1185">Reference proteome</keyword>
<gene>
    <name evidence="2" type="ORF">CY34DRAFT_19945</name>
</gene>
<protein>
    <submittedName>
        <fullName evidence="2">Uncharacterized protein</fullName>
    </submittedName>
</protein>
<reference evidence="2 3" key="1">
    <citation type="submission" date="2014-04" db="EMBL/GenBank/DDBJ databases">
        <authorList>
            <consortium name="DOE Joint Genome Institute"/>
            <person name="Kuo A."/>
            <person name="Ruytinx J."/>
            <person name="Rineau F."/>
            <person name="Colpaert J."/>
            <person name="Kohler A."/>
            <person name="Nagy L.G."/>
            <person name="Floudas D."/>
            <person name="Copeland A."/>
            <person name="Barry K.W."/>
            <person name="Cichocki N."/>
            <person name="Veneault-Fourrey C."/>
            <person name="LaButti K."/>
            <person name="Lindquist E.A."/>
            <person name="Lipzen A."/>
            <person name="Lundell T."/>
            <person name="Morin E."/>
            <person name="Murat C."/>
            <person name="Sun H."/>
            <person name="Tunlid A."/>
            <person name="Henrissat B."/>
            <person name="Grigoriev I.V."/>
            <person name="Hibbett D.S."/>
            <person name="Martin F."/>
            <person name="Nordberg H.P."/>
            <person name="Cantor M.N."/>
            <person name="Hua S.X."/>
        </authorList>
    </citation>
    <scope>NUCLEOTIDE SEQUENCE [LARGE SCALE GENOMIC DNA]</scope>
    <source>
        <strain evidence="2 3">UH-Slu-Lm8-n1</strain>
    </source>
</reference>
<evidence type="ECO:0000256" key="1">
    <source>
        <dbReference type="SAM" id="MobiDB-lite"/>
    </source>
</evidence>
<dbReference type="EMBL" id="KN837018">
    <property type="protein sequence ID" value="KIK31419.1"/>
    <property type="molecule type" value="Genomic_DNA"/>
</dbReference>
<feature type="compositionally biased region" description="Pro residues" evidence="1">
    <location>
        <begin position="121"/>
        <end position="139"/>
    </location>
</feature>
<evidence type="ECO:0000313" key="2">
    <source>
        <dbReference type="EMBL" id="KIK31419.1"/>
    </source>
</evidence>
<dbReference type="InParanoid" id="A0A0C9ZZR9"/>
<dbReference type="HOGENOM" id="CLU_1846422_0_0_1"/>
<reference evidence="3" key="2">
    <citation type="submission" date="2015-01" db="EMBL/GenBank/DDBJ databases">
        <title>Evolutionary Origins and Diversification of the Mycorrhizal Mutualists.</title>
        <authorList>
            <consortium name="DOE Joint Genome Institute"/>
            <consortium name="Mycorrhizal Genomics Consortium"/>
            <person name="Kohler A."/>
            <person name="Kuo A."/>
            <person name="Nagy L.G."/>
            <person name="Floudas D."/>
            <person name="Copeland A."/>
            <person name="Barry K.W."/>
            <person name="Cichocki N."/>
            <person name="Veneault-Fourrey C."/>
            <person name="LaButti K."/>
            <person name="Lindquist E.A."/>
            <person name="Lipzen A."/>
            <person name="Lundell T."/>
            <person name="Morin E."/>
            <person name="Murat C."/>
            <person name="Riley R."/>
            <person name="Ohm R."/>
            <person name="Sun H."/>
            <person name="Tunlid A."/>
            <person name="Henrissat B."/>
            <person name="Grigoriev I.V."/>
            <person name="Hibbett D.S."/>
            <person name="Martin F."/>
        </authorList>
    </citation>
    <scope>NUCLEOTIDE SEQUENCE [LARGE SCALE GENOMIC DNA]</scope>
    <source>
        <strain evidence="3">UH-Slu-Lm8-n1</strain>
    </source>
</reference>
<organism evidence="2 3">
    <name type="scientific">Suillus luteus UH-Slu-Lm8-n1</name>
    <dbReference type="NCBI Taxonomy" id="930992"/>
    <lineage>
        <taxon>Eukaryota</taxon>
        <taxon>Fungi</taxon>
        <taxon>Dikarya</taxon>
        <taxon>Basidiomycota</taxon>
        <taxon>Agaricomycotina</taxon>
        <taxon>Agaricomycetes</taxon>
        <taxon>Agaricomycetidae</taxon>
        <taxon>Boletales</taxon>
        <taxon>Suillineae</taxon>
        <taxon>Suillaceae</taxon>
        <taxon>Suillus</taxon>
    </lineage>
</organism>
<evidence type="ECO:0000313" key="3">
    <source>
        <dbReference type="Proteomes" id="UP000054485"/>
    </source>
</evidence>